<reference evidence="3" key="1">
    <citation type="submission" date="2021-04" db="EMBL/GenBank/DDBJ databases">
        <title>Phylogenetic analysis of Acidobacteriaceae.</title>
        <authorList>
            <person name="Qiu L."/>
            <person name="Zhang Q."/>
        </authorList>
    </citation>
    <scope>NUCLEOTIDE SEQUENCE</scope>
    <source>
        <strain evidence="3">DSM 25168</strain>
    </source>
</reference>
<feature type="domain" description="Putative zinc-finger" evidence="2">
    <location>
        <begin position="4"/>
        <end position="38"/>
    </location>
</feature>
<dbReference type="RefSeq" id="WP_260791297.1">
    <property type="nucleotide sequence ID" value="NZ_CP093313.1"/>
</dbReference>
<evidence type="ECO:0000313" key="4">
    <source>
        <dbReference type="Proteomes" id="UP001059380"/>
    </source>
</evidence>
<dbReference type="InterPro" id="IPR041916">
    <property type="entry name" value="Anti_sigma_zinc_sf"/>
</dbReference>
<sequence length="226" mass="23886">MNGCSDFQTKFSEYLDGRLTGLEMQAVSAHIDSCSGCAMEWNSLRRTQVALAALGPVPEPPDLALRIRVAVSQERARRARSPLQTLNMAWQNTIGPFLLQAAAGFASAVLLIGTVAVMVGIVAQPQKAQAGDEPLGAATAPRLNYSIAGTGDNDMAALPSPVVVEAYVNDSGQVYDFNIISGPNDAATRSEVENLLLQSVFTPAKFWGHPVRGIAVLSFSGVSVRG</sequence>
<dbReference type="KEGG" id="orp:MOP44_16520"/>
<evidence type="ECO:0000256" key="1">
    <source>
        <dbReference type="SAM" id="Phobius"/>
    </source>
</evidence>
<keyword evidence="1" id="KW-0812">Transmembrane</keyword>
<dbReference type="Pfam" id="PF13490">
    <property type="entry name" value="zf-HC2"/>
    <property type="match status" value="1"/>
</dbReference>
<proteinExistence type="predicted"/>
<dbReference type="InterPro" id="IPR027383">
    <property type="entry name" value="Znf_put"/>
</dbReference>
<protein>
    <submittedName>
        <fullName evidence="3">Anti-sigma factor</fullName>
    </submittedName>
</protein>
<keyword evidence="4" id="KW-1185">Reference proteome</keyword>
<keyword evidence="1" id="KW-0472">Membrane</keyword>
<dbReference type="Proteomes" id="UP001059380">
    <property type="component" value="Chromosome"/>
</dbReference>
<dbReference type="EMBL" id="CP093313">
    <property type="protein sequence ID" value="UWZ82175.1"/>
    <property type="molecule type" value="Genomic_DNA"/>
</dbReference>
<name>A0A9J7BHH8_9BACT</name>
<evidence type="ECO:0000259" key="2">
    <source>
        <dbReference type="Pfam" id="PF13490"/>
    </source>
</evidence>
<dbReference type="AlphaFoldDB" id="A0A9J7BHH8"/>
<keyword evidence="1" id="KW-1133">Transmembrane helix</keyword>
<accession>A0A9J7BHH8</accession>
<organism evidence="3 4">
    <name type="scientific">Occallatibacter riparius</name>
    <dbReference type="NCBI Taxonomy" id="1002689"/>
    <lineage>
        <taxon>Bacteria</taxon>
        <taxon>Pseudomonadati</taxon>
        <taxon>Acidobacteriota</taxon>
        <taxon>Terriglobia</taxon>
        <taxon>Terriglobales</taxon>
        <taxon>Acidobacteriaceae</taxon>
        <taxon>Occallatibacter</taxon>
    </lineage>
</organism>
<feature type="transmembrane region" description="Helical" evidence="1">
    <location>
        <begin position="97"/>
        <end position="123"/>
    </location>
</feature>
<evidence type="ECO:0000313" key="3">
    <source>
        <dbReference type="EMBL" id="UWZ82175.1"/>
    </source>
</evidence>
<gene>
    <name evidence="3" type="ORF">MOP44_16520</name>
</gene>
<dbReference type="Gene3D" id="1.10.10.1320">
    <property type="entry name" value="Anti-sigma factor, zinc-finger domain"/>
    <property type="match status" value="1"/>
</dbReference>